<protein>
    <submittedName>
        <fullName evidence="1">HAD-IA family hydrolase</fullName>
    </submittedName>
</protein>
<dbReference type="GO" id="GO:0016787">
    <property type="term" value="F:hydrolase activity"/>
    <property type="evidence" value="ECO:0007669"/>
    <property type="project" value="UniProtKB-KW"/>
</dbReference>
<dbReference type="Pfam" id="PF00702">
    <property type="entry name" value="Hydrolase"/>
    <property type="match status" value="1"/>
</dbReference>
<proteinExistence type="predicted"/>
<gene>
    <name evidence="1" type="ORF">OG308_28525</name>
</gene>
<accession>A0ABZ1N5T2</accession>
<evidence type="ECO:0000313" key="2">
    <source>
        <dbReference type="Proteomes" id="UP001621418"/>
    </source>
</evidence>
<dbReference type="InterPro" id="IPR023214">
    <property type="entry name" value="HAD_sf"/>
</dbReference>
<dbReference type="Gene3D" id="3.40.50.1000">
    <property type="entry name" value="HAD superfamily/HAD-like"/>
    <property type="match status" value="1"/>
</dbReference>
<dbReference type="SFLD" id="SFLDS00003">
    <property type="entry name" value="Haloacid_Dehalogenase"/>
    <property type="match status" value="1"/>
</dbReference>
<dbReference type="EMBL" id="CP109527">
    <property type="protein sequence ID" value="WTY35208.1"/>
    <property type="molecule type" value="Genomic_DNA"/>
</dbReference>
<dbReference type="InterPro" id="IPR006439">
    <property type="entry name" value="HAD-SF_hydro_IA"/>
</dbReference>
<reference evidence="1 2" key="1">
    <citation type="submission" date="2022-10" db="EMBL/GenBank/DDBJ databases">
        <title>The complete genomes of actinobacterial strains from the NBC collection.</title>
        <authorList>
            <person name="Joergensen T.S."/>
            <person name="Alvarez Arevalo M."/>
            <person name="Sterndorff E.B."/>
            <person name="Faurdal D."/>
            <person name="Vuksanovic O."/>
            <person name="Mourched A.-S."/>
            <person name="Charusanti P."/>
            <person name="Shaw S."/>
            <person name="Blin K."/>
            <person name="Weber T."/>
        </authorList>
    </citation>
    <scope>NUCLEOTIDE SEQUENCE [LARGE SCALE GENOMIC DNA]</scope>
    <source>
        <strain evidence="1 2">NBC_01413</strain>
    </source>
</reference>
<dbReference type="SFLD" id="SFLDG01129">
    <property type="entry name" value="C1.5:_HAD__Beta-PGM__Phosphata"/>
    <property type="match status" value="1"/>
</dbReference>
<dbReference type="NCBIfam" id="TIGR01509">
    <property type="entry name" value="HAD-SF-IA-v3"/>
    <property type="match status" value="1"/>
</dbReference>
<organism evidence="1 2">
    <name type="scientific">Nocardia salmonicida</name>
    <dbReference type="NCBI Taxonomy" id="53431"/>
    <lineage>
        <taxon>Bacteria</taxon>
        <taxon>Bacillati</taxon>
        <taxon>Actinomycetota</taxon>
        <taxon>Actinomycetes</taxon>
        <taxon>Mycobacteriales</taxon>
        <taxon>Nocardiaceae</taxon>
        <taxon>Nocardia</taxon>
    </lineage>
</organism>
<dbReference type="RefSeq" id="WP_405147530.1">
    <property type="nucleotide sequence ID" value="NZ_CP109527.1"/>
</dbReference>
<dbReference type="InterPro" id="IPR036412">
    <property type="entry name" value="HAD-like_sf"/>
</dbReference>
<dbReference type="SUPFAM" id="SSF56784">
    <property type="entry name" value="HAD-like"/>
    <property type="match status" value="1"/>
</dbReference>
<dbReference type="Proteomes" id="UP001621418">
    <property type="component" value="Chromosome"/>
</dbReference>
<dbReference type="PANTHER" id="PTHR43611:SF3">
    <property type="entry name" value="FLAVIN MONONUCLEOTIDE HYDROLASE 1, CHLOROPLATIC"/>
    <property type="match status" value="1"/>
</dbReference>
<dbReference type="PANTHER" id="PTHR43611">
    <property type="entry name" value="ALPHA-D-GLUCOSE 1-PHOSPHATE PHOSPHATASE"/>
    <property type="match status" value="1"/>
</dbReference>
<keyword evidence="2" id="KW-1185">Reference proteome</keyword>
<name>A0ABZ1N5T2_9NOCA</name>
<sequence length="194" mass="20983">MQRFDAVLCDLDGVLRQFDHDRQREIEERYGLPVLATAFAPEQIHPAILGLVTAEQWLASITAALGGHLDAVRAVDAFAAVEFWVDEKVRDLLAQVRTRVPLVLVTNAMDDLDAHLARMLLTGFADTVISSAAVGVAKPDLRIYEIAAEAAGVAPNRCVFIDDRPENVAAARSLGMTGIHFRGIDDLAVLGAKA</sequence>
<evidence type="ECO:0000313" key="1">
    <source>
        <dbReference type="EMBL" id="WTY35208.1"/>
    </source>
</evidence>
<keyword evidence="1" id="KW-0378">Hydrolase</keyword>